<dbReference type="InterPro" id="IPR051060">
    <property type="entry name" value="Carbamoyltrans_HypF-like"/>
</dbReference>
<proteinExistence type="predicted"/>
<protein>
    <recommendedName>
        <fullName evidence="1">acylphosphatase</fullName>
        <ecNumber evidence="1">3.6.1.7</ecNumber>
    </recommendedName>
</protein>
<dbReference type="SUPFAM" id="SSF54975">
    <property type="entry name" value="Acylphosphatase/BLUF domain-like"/>
    <property type="match status" value="1"/>
</dbReference>
<dbReference type="PROSITE" id="PS51160">
    <property type="entry name" value="ACYLPHOSPHATASE_3"/>
    <property type="match status" value="1"/>
</dbReference>
<keyword evidence="4" id="KW-1185">Reference proteome</keyword>
<comment type="catalytic activity">
    <reaction evidence="1">
        <text>an acyl phosphate + H2O = a carboxylate + phosphate + H(+)</text>
        <dbReference type="Rhea" id="RHEA:14965"/>
        <dbReference type="ChEBI" id="CHEBI:15377"/>
        <dbReference type="ChEBI" id="CHEBI:15378"/>
        <dbReference type="ChEBI" id="CHEBI:29067"/>
        <dbReference type="ChEBI" id="CHEBI:43474"/>
        <dbReference type="ChEBI" id="CHEBI:59918"/>
        <dbReference type="EC" id="3.6.1.7"/>
    </reaction>
</comment>
<dbReference type="EMBL" id="JBHUDX010000031">
    <property type="protein sequence ID" value="MFD1659233.1"/>
    <property type="molecule type" value="Genomic_DNA"/>
</dbReference>
<dbReference type="InterPro" id="IPR011125">
    <property type="entry name" value="Znf_HypF"/>
</dbReference>
<sequence>MNGPHPPTAVAVPARLRRRVTVRGVVQGVGFRPFVHALATALDLSGHVTNTPEGVVVEVEGAPADVIRFCERVAADAPPLARVDSVDHQDVPLTGDPAFAILASRTGGPAGTLIPPDTATCAACLRELADPADRRHRHPFINCTHCGPRFTIVTGLPYDRAHTTMAGFSMCPGCAREYADPADRRFHAQPVACPGCGPRLRLLVRRPD</sequence>
<feature type="active site" evidence="1">
    <location>
        <position position="32"/>
    </location>
</feature>
<evidence type="ECO:0000259" key="2">
    <source>
        <dbReference type="PROSITE" id="PS51160"/>
    </source>
</evidence>
<comment type="caution">
    <text evidence="3">The sequence shown here is derived from an EMBL/GenBank/DDBJ whole genome shotgun (WGS) entry which is preliminary data.</text>
</comment>
<dbReference type="Proteomes" id="UP001597261">
    <property type="component" value="Unassembled WGS sequence"/>
</dbReference>
<dbReference type="PANTHER" id="PTHR42959:SF1">
    <property type="entry name" value="CARBAMOYLTRANSFERASE HYPF"/>
    <property type="match status" value="1"/>
</dbReference>
<feature type="non-terminal residue" evidence="3">
    <location>
        <position position="208"/>
    </location>
</feature>
<dbReference type="GO" id="GO:0003998">
    <property type="term" value="F:acylphosphatase activity"/>
    <property type="evidence" value="ECO:0007669"/>
    <property type="project" value="UniProtKB-EC"/>
</dbReference>
<dbReference type="Pfam" id="PF07503">
    <property type="entry name" value="zf-HYPF"/>
    <property type="match status" value="2"/>
</dbReference>
<feature type="domain" description="Acylphosphatase-like" evidence="2">
    <location>
        <begin position="17"/>
        <end position="103"/>
    </location>
</feature>
<name>A0ABW4IRZ2_9ACTN</name>
<evidence type="ECO:0000256" key="1">
    <source>
        <dbReference type="PROSITE-ProRule" id="PRU00520"/>
    </source>
</evidence>
<dbReference type="EC" id="3.6.1.7" evidence="1"/>
<gene>
    <name evidence="3" type="ORF">ACFSL4_13725</name>
</gene>
<dbReference type="PANTHER" id="PTHR42959">
    <property type="entry name" value="CARBAMOYLTRANSFERASE"/>
    <property type="match status" value="1"/>
</dbReference>
<dbReference type="InterPro" id="IPR017968">
    <property type="entry name" value="Acylphosphatase_CS"/>
</dbReference>
<keyword evidence="1 3" id="KW-0378">Hydrolase</keyword>
<dbReference type="Pfam" id="PF00708">
    <property type="entry name" value="Acylphosphatase"/>
    <property type="match status" value="1"/>
</dbReference>
<feature type="active site" evidence="1">
    <location>
        <position position="50"/>
    </location>
</feature>
<accession>A0ABW4IRZ2</accession>
<organism evidence="3 4">
    <name type="scientific">Streptomyces caeni</name>
    <dbReference type="NCBI Taxonomy" id="2307231"/>
    <lineage>
        <taxon>Bacteria</taxon>
        <taxon>Bacillati</taxon>
        <taxon>Actinomycetota</taxon>
        <taxon>Actinomycetes</taxon>
        <taxon>Kitasatosporales</taxon>
        <taxon>Streptomycetaceae</taxon>
        <taxon>Streptomyces</taxon>
    </lineage>
</organism>
<evidence type="ECO:0000313" key="4">
    <source>
        <dbReference type="Proteomes" id="UP001597261"/>
    </source>
</evidence>
<dbReference type="InterPro" id="IPR001792">
    <property type="entry name" value="Acylphosphatase-like_dom"/>
</dbReference>
<dbReference type="PROSITE" id="PS00150">
    <property type="entry name" value="ACYLPHOSPHATASE_1"/>
    <property type="match status" value="1"/>
</dbReference>
<evidence type="ECO:0000313" key="3">
    <source>
        <dbReference type="EMBL" id="MFD1659233.1"/>
    </source>
</evidence>
<dbReference type="InterPro" id="IPR036046">
    <property type="entry name" value="Acylphosphatase-like_dom_sf"/>
</dbReference>
<dbReference type="RefSeq" id="WP_381082184.1">
    <property type="nucleotide sequence ID" value="NZ_JBHUDX010000031.1"/>
</dbReference>
<dbReference type="Gene3D" id="3.90.870.50">
    <property type="match status" value="1"/>
</dbReference>
<reference evidence="4" key="1">
    <citation type="journal article" date="2019" name="Int. J. Syst. Evol. Microbiol.">
        <title>The Global Catalogue of Microorganisms (GCM) 10K type strain sequencing project: providing services to taxonomists for standard genome sequencing and annotation.</title>
        <authorList>
            <consortium name="The Broad Institute Genomics Platform"/>
            <consortium name="The Broad Institute Genome Sequencing Center for Infectious Disease"/>
            <person name="Wu L."/>
            <person name="Ma J."/>
        </authorList>
    </citation>
    <scope>NUCLEOTIDE SEQUENCE [LARGE SCALE GENOMIC DNA]</scope>
    <source>
        <strain evidence="4">CGMCC 1.12470</strain>
    </source>
</reference>